<sequence length="146" mass="15298">MFKLLYKKKDRRGGPVLPTDQSDIERSVGNGGAGIGTPPLDDVRFRSIGVMTCGNAPVSGLQAKRTTPNDLETNVVVGRLLAGDFALNVDETLSTIHLADIGAGNIGRLTRLDPHVFAVPMLGGDAECDDCVACFVGDLQSPSTCG</sequence>
<dbReference type="STRING" id="1798496.A3C94_02240"/>
<comment type="caution">
    <text evidence="2">The sequence shown here is derived from an EMBL/GenBank/DDBJ whole genome shotgun (WGS) entry which is preliminary data.</text>
</comment>
<dbReference type="EMBL" id="MFLJ01000003">
    <property type="protein sequence ID" value="OGG65041.1"/>
    <property type="molecule type" value="Genomic_DNA"/>
</dbReference>
<evidence type="ECO:0000313" key="3">
    <source>
        <dbReference type="Proteomes" id="UP000177232"/>
    </source>
</evidence>
<evidence type="ECO:0000256" key="1">
    <source>
        <dbReference type="SAM" id="MobiDB-lite"/>
    </source>
</evidence>
<protein>
    <submittedName>
        <fullName evidence="2">Uncharacterized protein</fullName>
    </submittedName>
</protein>
<name>A0A1F6DUE4_9BACT</name>
<organism evidence="2 3">
    <name type="scientific">Candidatus Kaiserbacteria bacterium RIFCSPHIGHO2_02_FULL_55_17</name>
    <dbReference type="NCBI Taxonomy" id="1798496"/>
    <lineage>
        <taxon>Bacteria</taxon>
        <taxon>Candidatus Kaiseribacteriota</taxon>
    </lineage>
</organism>
<proteinExistence type="predicted"/>
<gene>
    <name evidence="2" type="ORF">A3C94_02240</name>
</gene>
<evidence type="ECO:0000313" key="2">
    <source>
        <dbReference type="EMBL" id="OGG65041.1"/>
    </source>
</evidence>
<reference evidence="2 3" key="1">
    <citation type="journal article" date="2016" name="Nat. Commun.">
        <title>Thousands of microbial genomes shed light on interconnected biogeochemical processes in an aquifer system.</title>
        <authorList>
            <person name="Anantharaman K."/>
            <person name="Brown C.T."/>
            <person name="Hug L.A."/>
            <person name="Sharon I."/>
            <person name="Castelle C.J."/>
            <person name="Probst A.J."/>
            <person name="Thomas B.C."/>
            <person name="Singh A."/>
            <person name="Wilkins M.J."/>
            <person name="Karaoz U."/>
            <person name="Brodie E.L."/>
            <person name="Williams K.H."/>
            <person name="Hubbard S.S."/>
            <person name="Banfield J.F."/>
        </authorList>
    </citation>
    <scope>NUCLEOTIDE SEQUENCE [LARGE SCALE GENOMIC DNA]</scope>
</reference>
<dbReference type="Proteomes" id="UP000177232">
    <property type="component" value="Unassembled WGS sequence"/>
</dbReference>
<feature type="region of interest" description="Disordered" evidence="1">
    <location>
        <begin position="13"/>
        <end position="38"/>
    </location>
</feature>
<accession>A0A1F6DUE4</accession>
<dbReference type="AlphaFoldDB" id="A0A1F6DUE4"/>